<dbReference type="PANTHER" id="PTHR12220:SF13">
    <property type="entry name" value="LARGE RIBOSOMAL SUBUNIT PROTEIN UL16M"/>
    <property type="match status" value="1"/>
</dbReference>
<dbReference type="NCBIfam" id="TIGR01164">
    <property type="entry name" value="rplP_bact"/>
    <property type="match status" value="1"/>
</dbReference>
<comment type="similarity">
    <text evidence="1 4">Belongs to the universal ribosomal protein uL16 family.</text>
</comment>
<keyword evidence="6" id="KW-1185">Reference proteome</keyword>
<proteinExistence type="inferred from homology"/>
<dbReference type="CDD" id="cd01433">
    <property type="entry name" value="Ribosomal_L16_L10e"/>
    <property type="match status" value="1"/>
</dbReference>
<dbReference type="SUPFAM" id="SSF54686">
    <property type="entry name" value="Ribosomal protein L16p/L10e"/>
    <property type="match status" value="1"/>
</dbReference>
<sequence>MTGIAHQGNHIAFGTYALQALDHSWITSRQIEAGRKVLVQNARRTGKIWVRIFPSKPVTIRPTETRMGRGKGAVAFWVAVVQPGRIIYEISGVTEQMAKEAITIASSKMPVRTKFISLK</sequence>
<dbReference type="Pfam" id="PF00252">
    <property type="entry name" value="Ribosomal_L16"/>
    <property type="match status" value="1"/>
</dbReference>
<dbReference type="GO" id="GO:0019843">
    <property type="term" value="F:rRNA binding"/>
    <property type="evidence" value="ECO:0007669"/>
    <property type="project" value="InterPro"/>
</dbReference>
<dbReference type="InterPro" id="IPR016180">
    <property type="entry name" value="Ribosomal_uL16_dom"/>
</dbReference>
<dbReference type="Proteomes" id="UP000077755">
    <property type="component" value="Chromosome 2"/>
</dbReference>
<dbReference type="AlphaFoldDB" id="A0AAF0WIM1"/>
<evidence type="ECO:0000256" key="4">
    <source>
        <dbReference type="RuleBase" id="RU004413"/>
    </source>
</evidence>
<dbReference type="InterPro" id="IPR036920">
    <property type="entry name" value="Ribosomal_uL16_sf"/>
</dbReference>
<dbReference type="EMBL" id="CP093344">
    <property type="protein sequence ID" value="WOG90349.1"/>
    <property type="molecule type" value="Genomic_DNA"/>
</dbReference>
<dbReference type="InterPro" id="IPR000114">
    <property type="entry name" value="Ribosomal_uL16_bact-type"/>
</dbReference>
<evidence type="ECO:0000256" key="3">
    <source>
        <dbReference type="ARBA" id="ARBA00023274"/>
    </source>
</evidence>
<dbReference type="PROSITE" id="PS00701">
    <property type="entry name" value="RIBOSOMAL_L16_2"/>
    <property type="match status" value="1"/>
</dbReference>
<evidence type="ECO:0000256" key="1">
    <source>
        <dbReference type="ARBA" id="ARBA00008931"/>
    </source>
</evidence>
<dbReference type="FunFam" id="3.90.1170.10:FF:000001">
    <property type="entry name" value="50S ribosomal protein L16"/>
    <property type="match status" value="1"/>
</dbReference>
<dbReference type="GO" id="GO:0003735">
    <property type="term" value="F:structural constituent of ribosome"/>
    <property type="evidence" value="ECO:0007669"/>
    <property type="project" value="InterPro"/>
</dbReference>
<dbReference type="PANTHER" id="PTHR12220">
    <property type="entry name" value="50S/60S RIBOSOMAL PROTEIN L16"/>
    <property type="match status" value="1"/>
</dbReference>
<reference evidence="5" key="2">
    <citation type="submission" date="2022-03" db="EMBL/GenBank/DDBJ databases">
        <title>Draft title - Genomic analysis of global carrot germplasm unveils the trajectory of domestication and the origin of high carotenoid orange carrot.</title>
        <authorList>
            <person name="Iorizzo M."/>
            <person name="Ellison S."/>
            <person name="Senalik D."/>
            <person name="Macko-Podgorni A."/>
            <person name="Grzebelus D."/>
            <person name="Bostan H."/>
            <person name="Rolling W."/>
            <person name="Curaba J."/>
            <person name="Simon P."/>
        </authorList>
    </citation>
    <scope>NUCLEOTIDE SEQUENCE</scope>
    <source>
        <tissue evidence="5">Leaf</tissue>
    </source>
</reference>
<protein>
    <recommendedName>
        <fullName evidence="7">Ribosomal protein L10e/L16 domain-containing protein</fullName>
    </recommendedName>
</protein>
<evidence type="ECO:0000313" key="5">
    <source>
        <dbReference type="EMBL" id="WOG90349.1"/>
    </source>
</evidence>
<evidence type="ECO:0000256" key="2">
    <source>
        <dbReference type="ARBA" id="ARBA00022980"/>
    </source>
</evidence>
<dbReference type="GO" id="GO:0032543">
    <property type="term" value="P:mitochondrial translation"/>
    <property type="evidence" value="ECO:0007669"/>
    <property type="project" value="TreeGrafter"/>
</dbReference>
<dbReference type="PROSITE" id="PS00586">
    <property type="entry name" value="RIBOSOMAL_L16_1"/>
    <property type="match status" value="1"/>
</dbReference>
<keyword evidence="2 4" id="KW-0689">Ribosomal protein</keyword>
<organism evidence="5 6">
    <name type="scientific">Daucus carota subsp. sativus</name>
    <name type="common">Carrot</name>
    <dbReference type="NCBI Taxonomy" id="79200"/>
    <lineage>
        <taxon>Eukaryota</taxon>
        <taxon>Viridiplantae</taxon>
        <taxon>Streptophyta</taxon>
        <taxon>Embryophyta</taxon>
        <taxon>Tracheophyta</taxon>
        <taxon>Spermatophyta</taxon>
        <taxon>Magnoliopsida</taxon>
        <taxon>eudicotyledons</taxon>
        <taxon>Gunneridae</taxon>
        <taxon>Pentapetalae</taxon>
        <taxon>asterids</taxon>
        <taxon>campanulids</taxon>
        <taxon>Apiales</taxon>
        <taxon>Apiaceae</taxon>
        <taxon>Apioideae</taxon>
        <taxon>Scandiceae</taxon>
        <taxon>Daucinae</taxon>
        <taxon>Daucus</taxon>
        <taxon>Daucus sect. Daucus</taxon>
    </lineage>
</organism>
<evidence type="ECO:0008006" key="7">
    <source>
        <dbReference type="Google" id="ProtNLM"/>
    </source>
</evidence>
<gene>
    <name evidence="5" type="ORF">DCAR_0209593</name>
</gene>
<dbReference type="Gene3D" id="3.90.1170.10">
    <property type="entry name" value="Ribosomal protein L10e/L16"/>
    <property type="match status" value="1"/>
</dbReference>
<dbReference type="GO" id="GO:0005762">
    <property type="term" value="C:mitochondrial large ribosomal subunit"/>
    <property type="evidence" value="ECO:0007669"/>
    <property type="project" value="TreeGrafter"/>
</dbReference>
<dbReference type="InterPro" id="IPR047873">
    <property type="entry name" value="Ribosomal_uL16"/>
</dbReference>
<accession>A0AAF0WIM1</accession>
<keyword evidence="3 4" id="KW-0687">Ribonucleoprotein</keyword>
<reference evidence="5" key="1">
    <citation type="journal article" date="2016" name="Nat. Genet.">
        <title>A high-quality carrot genome assembly provides new insights into carotenoid accumulation and asterid genome evolution.</title>
        <authorList>
            <person name="Iorizzo M."/>
            <person name="Ellison S."/>
            <person name="Senalik D."/>
            <person name="Zeng P."/>
            <person name="Satapoomin P."/>
            <person name="Huang J."/>
            <person name="Bowman M."/>
            <person name="Iovene M."/>
            <person name="Sanseverino W."/>
            <person name="Cavagnaro P."/>
            <person name="Yildiz M."/>
            <person name="Macko-Podgorni A."/>
            <person name="Moranska E."/>
            <person name="Grzebelus E."/>
            <person name="Grzebelus D."/>
            <person name="Ashrafi H."/>
            <person name="Zheng Z."/>
            <person name="Cheng S."/>
            <person name="Spooner D."/>
            <person name="Van Deynze A."/>
            <person name="Simon P."/>
        </authorList>
    </citation>
    <scope>NUCLEOTIDE SEQUENCE</scope>
    <source>
        <tissue evidence="5">Leaf</tissue>
    </source>
</reference>
<dbReference type="InterPro" id="IPR020798">
    <property type="entry name" value="Ribosomal_uL16_CS"/>
</dbReference>
<evidence type="ECO:0000313" key="6">
    <source>
        <dbReference type="Proteomes" id="UP000077755"/>
    </source>
</evidence>
<dbReference type="PRINTS" id="PR00060">
    <property type="entry name" value="RIBOSOMALL16"/>
</dbReference>
<name>A0AAF0WIM1_DAUCS</name>